<name>A0AA49GGL1_9BACT</name>
<dbReference type="Gene3D" id="1.10.30.50">
    <property type="match status" value="1"/>
</dbReference>
<evidence type="ECO:0008006" key="2">
    <source>
        <dbReference type="Google" id="ProtNLM"/>
    </source>
</evidence>
<dbReference type="AlphaFoldDB" id="A0AA49GGL1"/>
<evidence type="ECO:0000313" key="1">
    <source>
        <dbReference type="EMBL" id="WKN34192.1"/>
    </source>
</evidence>
<reference evidence="1" key="2">
    <citation type="journal article" date="2024" name="Antonie Van Leeuwenhoek">
        <title>Roseihalotalea indica gen. nov., sp. nov., a halophilic Bacteroidetes from mesopelagic Southwest Indian Ocean with higher carbohydrate metabolic potential.</title>
        <authorList>
            <person name="Chen B."/>
            <person name="Zhang M."/>
            <person name="Lin D."/>
            <person name="Ye J."/>
            <person name="Tang K."/>
        </authorList>
    </citation>
    <scope>NUCLEOTIDE SEQUENCE</scope>
    <source>
        <strain evidence="1">TK19036</strain>
    </source>
</reference>
<gene>
    <name evidence="1" type="ORF">K4G66_17580</name>
</gene>
<reference evidence="1" key="1">
    <citation type="journal article" date="2023" name="Comput. Struct. Biotechnol. J.">
        <title>Discovery of a novel marine Bacteroidetes with a rich repertoire of carbohydrate-active enzymes.</title>
        <authorList>
            <person name="Chen B."/>
            <person name="Liu G."/>
            <person name="Chen Q."/>
            <person name="Wang H."/>
            <person name="Liu L."/>
            <person name="Tang K."/>
        </authorList>
    </citation>
    <scope>NUCLEOTIDE SEQUENCE</scope>
    <source>
        <strain evidence="1">TK19036</strain>
    </source>
</reference>
<protein>
    <recommendedName>
        <fullName evidence="2">HNH endonuclease</fullName>
    </recommendedName>
</protein>
<accession>A0AA49GGL1</accession>
<organism evidence="1">
    <name type="scientific">Roseihalotalea indica</name>
    <dbReference type="NCBI Taxonomy" id="2867963"/>
    <lineage>
        <taxon>Bacteria</taxon>
        <taxon>Pseudomonadati</taxon>
        <taxon>Bacteroidota</taxon>
        <taxon>Cytophagia</taxon>
        <taxon>Cytophagales</taxon>
        <taxon>Catalimonadaceae</taxon>
        <taxon>Roseihalotalea</taxon>
    </lineage>
</organism>
<sequence>MTEQKNKLIKALRLWFEKNELDSDVEFYSQEEWRGRCEEYHNEADFIVTSEGGLHFLLNFGDSDSFYELTDSFGFIAEMGHSWNIGFYYDSDPTGKNNPNVSYKSKLRDARWREKRKYILAKCEGKCEDCGKEDNLEVHHCFYVYGNDPWEYPLDSLRGLCRDCHEKRGRIEMLLRAHLASIKTSELEEIIKNIKIITISHWKSQNPP</sequence>
<proteinExistence type="predicted"/>
<dbReference type="EMBL" id="CP120682">
    <property type="protein sequence ID" value="WKN34192.1"/>
    <property type="molecule type" value="Genomic_DNA"/>
</dbReference>